<reference evidence="1 2" key="1">
    <citation type="journal article" date="2011" name="Front. Microbiol.">
        <title>Genomic signatures of strain selection and enhancement in Bacillus atrophaeus var. globigii, a historical biowarfare simulant.</title>
        <authorList>
            <person name="Gibbons H.S."/>
            <person name="Broomall S.M."/>
            <person name="McNew L.A."/>
            <person name="Daligault H."/>
            <person name="Chapman C."/>
            <person name="Bruce D."/>
            <person name="Karavis M."/>
            <person name="Krepps M."/>
            <person name="McGregor P.A."/>
            <person name="Hong C."/>
            <person name="Park K.H."/>
            <person name="Akmal A."/>
            <person name="Feldman A."/>
            <person name="Lin J.S."/>
            <person name="Chang W.E."/>
            <person name="Higgs B.W."/>
            <person name="Demirev P."/>
            <person name="Lindquist J."/>
            <person name="Liem A."/>
            <person name="Fochler E."/>
            <person name="Read T.D."/>
            <person name="Tapia R."/>
            <person name="Johnson S."/>
            <person name="Bishop-Lilly K.A."/>
            <person name="Detter C."/>
            <person name="Han C."/>
            <person name="Sozhamannan S."/>
            <person name="Rosenzweig C.N."/>
            <person name="Skowronski E.W."/>
        </authorList>
    </citation>
    <scope>NUCLEOTIDE SEQUENCE [LARGE SCALE GENOMIC DNA]</scope>
    <source>
        <strain evidence="1 2">AK5</strain>
    </source>
</reference>
<gene>
    <name evidence="1" type="ORF">CWE06_07155</name>
</gene>
<evidence type="ECO:0000313" key="1">
    <source>
        <dbReference type="EMBL" id="RUO19924.1"/>
    </source>
</evidence>
<protein>
    <submittedName>
        <fullName evidence="1">DUF481 domain-containing protein</fullName>
    </submittedName>
</protein>
<evidence type="ECO:0000313" key="2">
    <source>
        <dbReference type="Proteomes" id="UP000288212"/>
    </source>
</evidence>
<organism evidence="1 2">
    <name type="scientific">Aliidiomarina haloalkalitolerans</name>
    <dbReference type="NCBI Taxonomy" id="859059"/>
    <lineage>
        <taxon>Bacteria</taxon>
        <taxon>Pseudomonadati</taxon>
        <taxon>Pseudomonadota</taxon>
        <taxon>Gammaproteobacteria</taxon>
        <taxon>Alteromonadales</taxon>
        <taxon>Idiomarinaceae</taxon>
        <taxon>Aliidiomarina</taxon>
    </lineage>
</organism>
<keyword evidence="2" id="KW-1185">Reference proteome</keyword>
<comment type="caution">
    <text evidence="1">The sequence shown here is derived from an EMBL/GenBank/DDBJ whole genome shotgun (WGS) entry which is preliminary data.</text>
</comment>
<accession>A0A432VTU2</accession>
<sequence>MFDDIQDMDPAAQDGKWRASAEVGVLIRSGNTDSRSWKGKLDLERDTLNWRQRAVMDYYRQERKTHEGTSVVDADRLFLSAQGNRKFASSSHSSVFIYGSYEDDALNSFEYQSTIAAGYGTRYVFNDNMYTDFEVGPGYSFDKRRDTGETDGDMIVRMAANYQWTISETARFTQLISTEIGDDNTRSRAVGALTANINSRLAMRLSLTLTHNSTVYEQADGRIPDKLDTETAVTLVYTF</sequence>
<dbReference type="OrthoDB" id="5292716at2"/>
<dbReference type="Proteomes" id="UP000288212">
    <property type="component" value="Unassembled WGS sequence"/>
</dbReference>
<name>A0A432VTU2_9GAMM</name>
<dbReference type="Pfam" id="PF04338">
    <property type="entry name" value="DUF481"/>
    <property type="match status" value="1"/>
</dbReference>
<dbReference type="InterPro" id="IPR007433">
    <property type="entry name" value="DUF481"/>
</dbReference>
<dbReference type="EMBL" id="PIPI01000004">
    <property type="protein sequence ID" value="RUO19924.1"/>
    <property type="molecule type" value="Genomic_DNA"/>
</dbReference>
<dbReference type="AlphaFoldDB" id="A0A432VTU2"/>
<proteinExistence type="predicted"/>